<organism evidence="4 5">
    <name type="scientific">Rhizobium wenxiniae</name>
    <dbReference type="NCBI Taxonomy" id="1737357"/>
    <lineage>
        <taxon>Bacteria</taxon>
        <taxon>Pseudomonadati</taxon>
        <taxon>Pseudomonadota</taxon>
        <taxon>Alphaproteobacteria</taxon>
        <taxon>Hyphomicrobiales</taxon>
        <taxon>Rhizobiaceae</taxon>
        <taxon>Rhizobium/Agrobacterium group</taxon>
        <taxon>Rhizobium</taxon>
    </lineage>
</organism>
<dbReference type="Gene3D" id="1.10.10.10">
    <property type="entry name" value="Winged helix-like DNA-binding domain superfamily/Winged helix DNA-binding domain"/>
    <property type="match status" value="1"/>
</dbReference>
<evidence type="ECO:0000259" key="3">
    <source>
        <dbReference type="PROSITE" id="PS51755"/>
    </source>
</evidence>
<dbReference type="Proteomes" id="UP000547879">
    <property type="component" value="Unassembled WGS sequence"/>
</dbReference>
<reference evidence="4 5" key="1">
    <citation type="submission" date="2020-08" db="EMBL/GenBank/DDBJ databases">
        <title>Genomic Encyclopedia of Type Strains, Phase IV (KMG-IV): sequencing the most valuable type-strain genomes for metagenomic binning, comparative biology and taxonomic classification.</title>
        <authorList>
            <person name="Goeker M."/>
        </authorList>
    </citation>
    <scope>NUCLEOTIDE SEQUENCE [LARGE SCALE GENOMIC DNA]</scope>
    <source>
        <strain evidence="4 5">DSM 100734</strain>
    </source>
</reference>
<dbReference type="SUPFAM" id="SSF52540">
    <property type="entry name" value="P-loop containing nucleoside triphosphate hydrolases"/>
    <property type="match status" value="1"/>
</dbReference>
<dbReference type="InterPro" id="IPR027417">
    <property type="entry name" value="P-loop_NTPase"/>
</dbReference>
<dbReference type="EMBL" id="JACHEG010000003">
    <property type="protein sequence ID" value="MBB6163626.1"/>
    <property type="molecule type" value="Genomic_DNA"/>
</dbReference>
<evidence type="ECO:0000256" key="1">
    <source>
        <dbReference type="ARBA" id="ARBA00023125"/>
    </source>
</evidence>
<dbReference type="RefSeq" id="WP_183993490.1">
    <property type="nucleotide sequence ID" value="NZ_BMHW01000008.1"/>
</dbReference>
<dbReference type="PANTHER" id="PTHR47691:SF3">
    <property type="entry name" value="HTH-TYPE TRANSCRIPTIONAL REGULATOR RV0890C-RELATED"/>
    <property type="match status" value="1"/>
</dbReference>
<evidence type="ECO:0000256" key="2">
    <source>
        <dbReference type="PROSITE-ProRule" id="PRU01091"/>
    </source>
</evidence>
<dbReference type="GO" id="GO:0000160">
    <property type="term" value="P:phosphorelay signal transduction system"/>
    <property type="evidence" value="ECO:0007669"/>
    <property type="project" value="InterPro"/>
</dbReference>
<dbReference type="PRINTS" id="PR00364">
    <property type="entry name" value="DISEASERSIST"/>
</dbReference>
<feature type="DNA-binding region" description="OmpR/PhoB-type" evidence="2">
    <location>
        <begin position="1"/>
        <end position="98"/>
    </location>
</feature>
<dbReference type="AlphaFoldDB" id="A0A7W9Y7Y9"/>
<accession>A0A7W9Y7Y9</accession>
<protein>
    <submittedName>
        <fullName evidence="4">Putative ATPase</fullName>
    </submittedName>
</protein>
<keyword evidence="5" id="KW-1185">Reference proteome</keyword>
<dbReference type="InterPro" id="IPR001867">
    <property type="entry name" value="OmpR/PhoB-type_DNA-bd"/>
</dbReference>
<dbReference type="GO" id="GO:0003677">
    <property type="term" value="F:DNA binding"/>
    <property type="evidence" value="ECO:0007669"/>
    <property type="project" value="UniProtKB-UniRule"/>
</dbReference>
<dbReference type="InterPro" id="IPR036388">
    <property type="entry name" value="WH-like_DNA-bd_sf"/>
</dbReference>
<dbReference type="GO" id="GO:0006355">
    <property type="term" value="P:regulation of DNA-templated transcription"/>
    <property type="evidence" value="ECO:0007669"/>
    <property type="project" value="InterPro"/>
</dbReference>
<evidence type="ECO:0000313" key="4">
    <source>
        <dbReference type="EMBL" id="MBB6163626.1"/>
    </source>
</evidence>
<dbReference type="Gene3D" id="3.40.50.300">
    <property type="entry name" value="P-loop containing nucleotide triphosphate hydrolases"/>
    <property type="match status" value="1"/>
</dbReference>
<feature type="domain" description="OmpR/PhoB-type" evidence="3">
    <location>
        <begin position="1"/>
        <end position="98"/>
    </location>
</feature>
<sequence>MTVLQFDEFEMDTQSRSLKRSGGEVRLGSRAFDLLAALASRPGEVLSKAELMEAAWPDTHVEESSLRVNIVALRKALDDGTRSKMIENVAGRGYTFTMPVKKLGGHRHQPTASKADPLPGAYSRLIGREQLVDRWASEMDFGISTIVGQGGIGKTCVAIQIAREIQGSYDAVYYVDISARPHGPLSPLSAALKSGDVTPNTIQKAIDSLFGKTILVVLDGCESSIDQAAVVAEAIAYHNPNVAILATSREPLGIIGENVLHLSGLTIPAENERVSDVNSFAGIELFADRVSLVAEEFAIESPRGLELAAEIVRKTDGNPLAIELAASRVADLGLENLVLSLDRPLRALRRGNRTSHPRQQTLRANLDWSFDLLDGTMQTVFAKLSIFEGEFTRDMALELTGCEMEFWEFEEAIDGLVVKSLLCGQLNSGLYSLPRLVREYAKEKLTSSAMTERDFAIVSDASVRRENGYQKRQNAAIVPSRALQAVFTPVGRAA</sequence>
<dbReference type="Pfam" id="PF00486">
    <property type="entry name" value="Trans_reg_C"/>
    <property type="match status" value="1"/>
</dbReference>
<dbReference type="CDD" id="cd00383">
    <property type="entry name" value="trans_reg_C"/>
    <property type="match status" value="1"/>
</dbReference>
<dbReference type="InterPro" id="IPR016032">
    <property type="entry name" value="Sig_transdc_resp-reg_C-effctor"/>
</dbReference>
<dbReference type="InterPro" id="IPR002182">
    <property type="entry name" value="NB-ARC"/>
</dbReference>
<proteinExistence type="predicted"/>
<dbReference type="SUPFAM" id="SSF46894">
    <property type="entry name" value="C-terminal effector domain of the bipartite response regulators"/>
    <property type="match status" value="1"/>
</dbReference>
<dbReference type="SMART" id="SM00862">
    <property type="entry name" value="Trans_reg_C"/>
    <property type="match status" value="1"/>
</dbReference>
<dbReference type="PANTHER" id="PTHR47691">
    <property type="entry name" value="REGULATOR-RELATED"/>
    <property type="match status" value="1"/>
</dbReference>
<keyword evidence="1 2" id="KW-0238">DNA-binding</keyword>
<evidence type="ECO:0000313" key="5">
    <source>
        <dbReference type="Proteomes" id="UP000547879"/>
    </source>
</evidence>
<dbReference type="GO" id="GO:0043531">
    <property type="term" value="F:ADP binding"/>
    <property type="evidence" value="ECO:0007669"/>
    <property type="project" value="InterPro"/>
</dbReference>
<dbReference type="PROSITE" id="PS51755">
    <property type="entry name" value="OMPR_PHOB"/>
    <property type="match status" value="1"/>
</dbReference>
<dbReference type="Pfam" id="PF00931">
    <property type="entry name" value="NB-ARC"/>
    <property type="match status" value="1"/>
</dbReference>
<name>A0A7W9Y7Y9_9HYPH</name>
<gene>
    <name evidence="4" type="ORF">HNQ72_003466</name>
</gene>
<comment type="caution">
    <text evidence="4">The sequence shown here is derived from an EMBL/GenBank/DDBJ whole genome shotgun (WGS) entry which is preliminary data.</text>
</comment>